<dbReference type="Proteomes" id="UP000026961">
    <property type="component" value="Chromosome 1"/>
</dbReference>
<evidence type="ECO:0000313" key="3">
    <source>
        <dbReference type="EnsemblPlants" id="OGLUM01G50290.1"/>
    </source>
</evidence>
<dbReference type="STRING" id="40148.A0A0D9YKW4"/>
<evidence type="ECO:0000256" key="1">
    <source>
        <dbReference type="SAM" id="MobiDB-lite"/>
    </source>
</evidence>
<reference evidence="3" key="1">
    <citation type="submission" date="2013-08" db="EMBL/GenBank/DDBJ databases">
        <title>Oryza genome evolution.</title>
        <authorList>
            <person name="Wing R.A."/>
            <person name="Panaud O."/>
            <person name="Oliveira A.C."/>
        </authorList>
    </citation>
    <scope>NUCLEOTIDE SEQUENCE</scope>
</reference>
<feature type="compositionally biased region" description="Low complexity" evidence="1">
    <location>
        <begin position="148"/>
        <end position="175"/>
    </location>
</feature>
<dbReference type="PANTHER" id="PTHR19328:SF73">
    <property type="entry name" value="PROTEIN, PUTATIVE, EXPRESSED-RELATED"/>
    <property type="match status" value="1"/>
</dbReference>
<dbReference type="InterPro" id="IPR011042">
    <property type="entry name" value="6-blade_b-propeller_TolB-like"/>
</dbReference>
<dbReference type="AlphaFoldDB" id="A0A0D9YKW4"/>
<evidence type="ECO:0000313" key="4">
    <source>
        <dbReference type="Proteomes" id="UP000026961"/>
    </source>
</evidence>
<evidence type="ECO:0000256" key="2">
    <source>
        <dbReference type="SAM" id="SignalP"/>
    </source>
</evidence>
<proteinExistence type="predicted"/>
<name>A0A0D9YKW4_9ORYZ</name>
<organism evidence="3">
    <name type="scientific">Oryza glumipatula</name>
    <dbReference type="NCBI Taxonomy" id="40148"/>
    <lineage>
        <taxon>Eukaryota</taxon>
        <taxon>Viridiplantae</taxon>
        <taxon>Streptophyta</taxon>
        <taxon>Embryophyta</taxon>
        <taxon>Tracheophyta</taxon>
        <taxon>Spermatophyta</taxon>
        <taxon>Magnoliopsida</taxon>
        <taxon>Liliopsida</taxon>
        <taxon>Poales</taxon>
        <taxon>Poaceae</taxon>
        <taxon>BOP clade</taxon>
        <taxon>Oryzoideae</taxon>
        <taxon>Oryzeae</taxon>
        <taxon>Oryzinae</taxon>
        <taxon>Oryza</taxon>
    </lineage>
</organism>
<keyword evidence="4" id="KW-1185">Reference proteome</keyword>
<feature type="chain" id="PRO_5002351257" evidence="2">
    <location>
        <begin position="20"/>
        <end position="437"/>
    </location>
</feature>
<sequence length="437" mass="47738">MHGSPRWWWVLEAVNLAASTSRLGKWTSCNHVDFAVRVERQPQMRLWSAGMTRCVRVCGDNRRIAESYDPTPQNHRGPSPLHALLTRILLSPFLTRIPPITLLTRILLSLARRRRRTLTPPPSLYPAPSAIATPPPLSHIAPSPYPAPSAIATLPRQQRPSLSRRPVSPTSSISSAPPPEPISPVRIAPTAAHRSAPLASISPIRIVTDGHLCRSPLCPRVKLLTSLWGNYSIPKDNPYTDDSDLELEVWALGLRNPWRCSFDSARPSYFYCADKTNVVVSDSGIQHMREDLGDWVSDKTDGRAEGPCWLLSSSQRTTTGVGKNAQKDFAFSCDTFFPTVLSSIFSNLPSPIFLLPGEASSRLTDGISCHGEVTASSTRRRVEERDKAASGIDLVPKFPTQPLSIDLKVNIVHGRSMTGAVATGNSALDLAPGPCCG</sequence>
<dbReference type="EnsemblPlants" id="OGLUM01G50290.1">
    <property type="protein sequence ID" value="OGLUM01G50290.1"/>
    <property type="gene ID" value="OGLUM01G50290"/>
</dbReference>
<dbReference type="PANTHER" id="PTHR19328">
    <property type="entry name" value="HEDGEHOG-INTERACTING PROTEIN"/>
    <property type="match status" value="1"/>
</dbReference>
<feature type="signal peptide" evidence="2">
    <location>
        <begin position="1"/>
        <end position="19"/>
    </location>
</feature>
<dbReference type="Gramene" id="OGLUM01G50290.1">
    <property type="protein sequence ID" value="OGLUM01G50290.1"/>
    <property type="gene ID" value="OGLUM01G50290"/>
</dbReference>
<reference evidence="3" key="2">
    <citation type="submission" date="2015-04" db="UniProtKB">
        <authorList>
            <consortium name="EnsemblPlants"/>
        </authorList>
    </citation>
    <scope>IDENTIFICATION</scope>
</reference>
<keyword evidence="2" id="KW-0732">Signal</keyword>
<accession>A0A0D9YKW4</accession>
<reference evidence="3" key="3">
    <citation type="submission" date="2018-05" db="EMBL/GenBank/DDBJ databases">
        <title>OgluRS3 (Oryza glumaepatula Reference Sequence Version 3).</title>
        <authorList>
            <person name="Zhang J."/>
            <person name="Kudrna D."/>
            <person name="Lee S."/>
            <person name="Talag J."/>
            <person name="Welchert J."/>
            <person name="Wing R.A."/>
        </authorList>
    </citation>
    <scope>NUCLEOTIDE SEQUENCE [LARGE SCALE GENOMIC DNA]</scope>
</reference>
<feature type="region of interest" description="Disordered" evidence="1">
    <location>
        <begin position="148"/>
        <end position="182"/>
    </location>
</feature>
<dbReference type="Gene3D" id="2.120.10.30">
    <property type="entry name" value="TolB, C-terminal domain"/>
    <property type="match status" value="1"/>
</dbReference>
<protein>
    <submittedName>
        <fullName evidence="3">Uncharacterized protein</fullName>
    </submittedName>
</protein>